<evidence type="ECO:0000256" key="5">
    <source>
        <dbReference type="ARBA" id="ARBA00022801"/>
    </source>
</evidence>
<evidence type="ECO:0000259" key="9">
    <source>
        <dbReference type="Pfam" id="PF02230"/>
    </source>
</evidence>
<gene>
    <name evidence="10" type="ORF">NU887_01015</name>
</gene>
<reference evidence="10" key="1">
    <citation type="submission" date="2022-08" db="EMBL/GenBank/DDBJ databases">
        <authorList>
            <person name="Zhang D."/>
        </authorList>
    </citation>
    <scope>NUCLEOTIDE SEQUENCE</scope>
    <source>
        <strain evidence="10">XJ19-11</strain>
    </source>
</reference>
<dbReference type="EMBL" id="JANSUY010000001">
    <property type="protein sequence ID" value="MCR9013589.1"/>
    <property type="molecule type" value="Genomic_DNA"/>
</dbReference>
<evidence type="ECO:0000256" key="2">
    <source>
        <dbReference type="ARBA" id="ARBA00022525"/>
    </source>
</evidence>
<keyword evidence="6" id="KW-0119">Carbohydrate metabolism</keyword>
<keyword evidence="7" id="KW-0624">Polysaccharide degradation</keyword>
<dbReference type="InterPro" id="IPR003140">
    <property type="entry name" value="PLipase/COase/thioEstase"/>
</dbReference>
<dbReference type="PROSITE" id="PS51257">
    <property type="entry name" value="PROKAR_LIPOPROTEIN"/>
    <property type="match status" value="1"/>
</dbReference>
<protein>
    <recommendedName>
        <fullName evidence="9">Phospholipase/carboxylesterase/thioesterase domain-containing protein</fullName>
    </recommendedName>
</protein>
<dbReference type="SUPFAM" id="SSF53474">
    <property type="entry name" value="alpha/beta-Hydrolases"/>
    <property type="match status" value="1"/>
</dbReference>
<dbReference type="RefSeq" id="WP_258421489.1">
    <property type="nucleotide sequence ID" value="NZ_JANAEZ010000014.1"/>
</dbReference>
<dbReference type="PANTHER" id="PTHR38050">
    <property type="match status" value="1"/>
</dbReference>
<keyword evidence="11" id="KW-1185">Reference proteome</keyword>
<evidence type="ECO:0000256" key="8">
    <source>
        <dbReference type="SAM" id="SignalP"/>
    </source>
</evidence>
<sequence length="300" mass="33148">MKKSNIKIIALLGMLALVTSCAEADEPVIAETPEKGLFDETISHGNLQREYLLYIPESYTGDEPVPLVFSLHGAGGTKESQYNLSQFNLLADQEAFILVTPQATSLRGNNLTFWNQQSMPNLPDDVDFINVLIDEVASRYRIDLARVYLAGSSNGAFMALEITCQLNHRIAATAAVKGYMSPDQITNCNPSKPTPILQMHGNEDPLVPYEGVLPTLQYWAEFNQTESLPIISNLPDIDPGNGSTVVSYLYQKGTNGVEIEHLEVIGGVHDWFGEPGTSYDINASELAWEFFKKFDVNGKR</sequence>
<dbReference type="GO" id="GO:0030600">
    <property type="term" value="F:feruloyl esterase activity"/>
    <property type="evidence" value="ECO:0007669"/>
    <property type="project" value="InterPro"/>
</dbReference>
<dbReference type="InterPro" id="IPR043595">
    <property type="entry name" value="FaeB/C/D"/>
</dbReference>
<evidence type="ECO:0000256" key="6">
    <source>
        <dbReference type="ARBA" id="ARBA00023277"/>
    </source>
</evidence>
<dbReference type="InterPro" id="IPR029058">
    <property type="entry name" value="AB_hydrolase_fold"/>
</dbReference>
<evidence type="ECO:0000256" key="1">
    <source>
        <dbReference type="ARBA" id="ARBA00004613"/>
    </source>
</evidence>
<dbReference type="AlphaFoldDB" id="A0A9X2P5U0"/>
<evidence type="ECO:0000313" key="10">
    <source>
        <dbReference type="EMBL" id="MCR9013589.1"/>
    </source>
</evidence>
<dbReference type="PANTHER" id="PTHR38050:SF2">
    <property type="entry name" value="FERULOYL ESTERASE C-RELATED"/>
    <property type="match status" value="1"/>
</dbReference>
<feature type="domain" description="Phospholipase/carboxylesterase/thioesterase" evidence="9">
    <location>
        <begin position="115"/>
        <end position="226"/>
    </location>
</feature>
<accession>A0A9X2P5U0</accession>
<comment type="subcellular location">
    <subcellularLocation>
        <location evidence="1">Secreted</location>
    </subcellularLocation>
</comment>
<evidence type="ECO:0000256" key="7">
    <source>
        <dbReference type="ARBA" id="ARBA00023326"/>
    </source>
</evidence>
<evidence type="ECO:0000256" key="4">
    <source>
        <dbReference type="ARBA" id="ARBA00022729"/>
    </source>
</evidence>
<keyword evidence="5" id="KW-0378">Hydrolase</keyword>
<feature type="chain" id="PRO_5040738173" description="Phospholipase/carboxylesterase/thioesterase domain-containing protein" evidence="8">
    <location>
        <begin position="25"/>
        <end position="300"/>
    </location>
</feature>
<dbReference type="Gene3D" id="3.40.50.1820">
    <property type="entry name" value="alpha/beta hydrolase"/>
    <property type="match status" value="1"/>
</dbReference>
<dbReference type="GO" id="GO:0045493">
    <property type="term" value="P:xylan catabolic process"/>
    <property type="evidence" value="ECO:0007669"/>
    <property type="project" value="UniProtKB-KW"/>
</dbReference>
<evidence type="ECO:0000313" key="11">
    <source>
        <dbReference type="Proteomes" id="UP001142175"/>
    </source>
</evidence>
<comment type="caution">
    <text evidence="10">The sequence shown here is derived from an EMBL/GenBank/DDBJ whole genome shotgun (WGS) entry which is preliminary data.</text>
</comment>
<keyword evidence="2" id="KW-0964">Secreted</keyword>
<evidence type="ECO:0000256" key="3">
    <source>
        <dbReference type="ARBA" id="ARBA00022651"/>
    </source>
</evidence>
<dbReference type="GO" id="GO:0005576">
    <property type="term" value="C:extracellular region"/>
    <property type="evidence" value="ECO:0007669"/>
    <property type="project" value="UniProtKB-SubCell"/>
</dbReference>
<feature type="signal peptide" evidence="8">
    <location>
        <begin position="1"/>
        <end position="24"/>
    </location>
</feature>
<keyword evidence="4 8" id="KW-0732">Signal</keyword>
<name>A0A9X2P5U0_9BACT</name>
<dbReference type="Proteomes" id="UP001142175">
    <property type="component" value="Unassembled WGS sequence"/>
</dbReference>
<organism evidence="10 11">
    <name type="scientific">Aquiflexum gelatinilyticum</name>
    <dbReference type="NCBI Taxonomy" id="2961943"/>
    <lineage>
        <taxon>Bacteria</taxon>
        <taxon>Pseudomonadati</taxon>
        <taxon>Bacteroidota</taxon>
        <taxon>Cytophagia</taxon>
        <taxon>Cytophagales</taxon>
        <taxon>Cyclobacteriaceae</taxon>
        <taxon>Aquiflexum</taxon>
    </lineage>
</organism>
<dbReference type="Pfam" id="PF02230">
    <property type="entry name" value="Abhydrolase_2"/>
    <property type="match status" value="1"/>
</dbReference>
<proteinExistence type="predicted"/>
<keyword evidence="3" id="KW-0858">Xylan degradation</keyword>